<dbReference type="EMBL" id="CP002455">
    <property type="protein sequence ID" value="ADX68504.1"/>
    <property type="molecule type" value="Genomic_DNA"/>
</dbReference>
<keyword evidence="1" id="KW-1133">Transmembrane helix</keyword>
<dbReference type="Proteomes" id="UP000008641">
    <property type="component" value="Chromosome"/>
</dbReference>
<evidence type="ECO:0000313" key="4">
    <source>
        <dbReference type="Proteomes" id="UP000008641"/>
    </source>
</evidence>
<dbReference type="AlphaFoldDB" id="F0P0K5"/>
<feature type="transmembrane region" description="Helical" evidence="1">
    <location>
        <begin position="111"/>
        <end position="133"/>
    </location>
</feature>
<proteinExistence type="predicted"/>
<dbReference type="Pfam" id="PF13548">
    <property type="entry name" value="DUF4126"/>
    <property type="match status" value="1"/>
</dbReference>
<evidence type="ECO:0000256" key="1">
    <source>
        <dbReference type="SAM" id="Phobius"/>
    </source>
</evidence>
<dbReference type="STRING" id="865938.Weevi_1814"/>
<keyword evidence="1" id="KW-0812">Transmembrane</keyword>
<feature type="transmembrane region" description="Helical" evidence="1">
    <location>
        <begin position="50"/>
        <end position="72"/>
    </location>
</feature>
<dbReference type="eggNOG" id="ENOG5031U0Y">
    <property type="taxonomic scope" value="Bacteria"/>
</dbReference>
<sequence length="194" mass="20476">MMISTLLSLFLGVGLAAASGFRVFLPLFVLSVAAYLGADYLPLSEQWKWVGSIPAMITLGIAMIVEILAYYIPVVDNFLDTISVPLATLAGILVVAVNLGEMNELATWSLAIIAGGGTAAAISSSTATVRAISTTATAGAGNFLVNSGETASSAVLSLLAIFWAPFAFILTILVLIFFWVVWRKIKKTSSRKVQ</sequence>
<reference evidence="4" key="2">
    <citation type="journal article" date="2011" name="Stand. Genomic Sci.">
        <title>Complete genome sequence of Weeksella virosa type strain (9751T).</title>
        <authorList>
            <person name="Lang E."/>
            <person name="Teshima H."/>
            <person name="Lucas S."/>
            <person name="Lapidus A."/>
            <person name="Hammon N."/>
            <person name="Deshpande S."/>
            <person name="Nolan M."/>
            <person name="Cheng J."/>
            <person name="Pitluck S."/>
            <person name="Liolios K."/>
            <person name="Pagani I."/>
            <person name="Mikhailova N."/>
            <person name="Ivanova N."/>
            <person name="Mavromatis K."/>
            <person name="Pati A."/>
            <person name="Tapia R."/>
            <person name="Han C."/>
            <person name="Goodwin L."/>
            <person name="Chen A."/>
            <person name="Palaniappan K."/>
            <person name="Land M."/>
            <person name="Hauser L."/>
            <person name="Chang Y."/>
            <person name="Jeffries C."/>
            <person name="Brambilla E."/>
            <person name="Kopitz M."/>
            <person name="Rohde M."/>
            <person name="Goker M."/>
            <person name="Tindall B."/>
            <person name="Detter J."/>
            <person name="Woyke T."/>
            <person name="Bristow J."/>
            <person name="Eisen J."/>
            <person name="Markowitz V."/>
            <person name="Hugenholtz P."/>
            <person name="Klenk H."/>
            <person name="Kyrpides N."/>
        </authorList>
    </citation>
    <scope>NUCLEOTIDE SEQUENCE [LARGE SCALE GENOMIC DNA]</scope>
    <source>
        <strain evidence="4">ATCC 43766 / DSM 16922 / JCM 21250 / NBRC 16016 / NCTC 11634 / CL345/78</strain>
    </source>
</reference>
<accession>F0P0K5</accession>
<protein>
    <recommendedName>
        <fullName evidence="2">DUF4126 domain-containing protein</fullName>
    </recommendedName>
</protein>
<evidence type="ECO:0000313" key="3">
    <source>
        <dbReference type="EMBL" id="ADX68504.1"/>
    </source>
</evidence>
<dbReference type="KEGG" id="wvi:Weevi_1814"/>
<evidence type="ECO:0000259" key="2">
    <source>
        <dbReference type="Pfam" id="PF13548"/>
    </source>
</evidence>
<feature type="domain" description="DUF4126" evidence="2">
    <location>
        <begin position="9"/>
        <end position="184"/>
    </location>
</feature>
<feature type="transmembrane region" description="Helical" evidence="1">
    <location>
        <begin position="78"/>
        <end position="99"/>
    </location>
</feature>
<reference evidence="3 4" key="1">
    <citation type="journal article" date="2011" name="Stand. Genomic Sci.">
        <title>Complete genome sequence of Weeksella virosa type strain (9751).</title>
        <authorList>
            <person name="Lang E."/>
            <person name="Teshima H."/>
            <person name="Lucas S."/>
            <person name="Lapidus A."/>
            <person name="Hammon N."/>
            <person name="Deshpande S."/>
            <person name="Nolan M."/>
            <person name="Cheng J.F."/>
            <person name="Pitluck S."/>
            <person name="Liolios K."/>
            <person name="Pagani I."/>
            <person name="Mikhailova N."/>
            <person name="Ivanova N."/>
            <person name="Mavromatis K."/>
            <person name="Pati A."/>
            <person name="Tapia R."/>
            <person name="Han C."/>
            <person name="Goodwin L."/>
            <person name="Chen A."/>
            <person name="Palaniappan K."/>
            <person name="Land M."/>
            <person name="Hauser L."/>
            <person name="Chang Y.J."/>
            <person name="Jeffries C.D."/>
            <person name="Brambilla E.M."/>
            <person name="Kopitz M."/>
            <person name="Rohde M."/>
            <person name="Goker M."/>
            <person name="Tindall B.J."/>
            <person name="Detter J.C."/>
            <person name="Woyke T."/>
            <person name="Bristow J."/>
            <person name="Eisen J.A."/>
            <person name="Markowitz V."/>
            <person name="Hugenholtz P."/>
            <person name="Klenk H.P."/>
            <person name="Kyrpides N.C."/>
        </authorList>
    </citation>
    <scope>NUCLEOTIDE SEQUENCE [LARGE SCALE GENOMIC DNA]</scope>
    <source>
        <strain evidence="4">ATCC 43766 / DSM 16922 / JCM 21250 / NBRC 16016 / NCTC 11634 / CL345/78</strain>
    </source>
</reference>
<keyword evidence="1" id="KW-0472">Membrane</keyword>
<dbReference type="OrthoDB" id="288613at2"/>
<dbReference type="RefSeq" id="WP_013598893.1">
    <property type="nucleotide sequence ID" value="NC_015144.1"/>
</dbReference>
<keyword evidence="4" id="KW-1185">Reference proteome</keyword>
<name>F0P0K5_WEEVC</name>
<organism evidence="3 4">
    <name type="scientific">Weeksella virosa (strain ATCC 43766 / DSM 16922 / JCM 21250 / CCUG 30538 / CDC 9751 / IAM 14551 / NBRC 16016 / NCTC 11634 / CL345/78)</name>
    <dbReference type="NCBI Taxonomy" id="865938"/>
    <lineage>
        <taxon>Bacteria</taxon>
        <taxon>Pseudomonadati</taxon>
        <taxon>Bacteroidota</taxon>
        <taxon>Flavobacteriia</taxon>
        <taxon>Flavobacteriales</taxon>
        <taxon>Weeksellaceae</taxon>
        <taxon>Weeksella</taxon>
    </lineage>
</organism>
<feature type="transmembrane region" description="Helical" evidence="1">
    <location>
        <begin position="26"/>
        <end position="43"/>
    </location>
</feature>
<dbReference type="HOGENOM" id="CLU_086377_1_1_10"/>
<dbReference type="InterPro" id="IPR025196">
    <property type="entry name" value="DUF4126"/>
</dbReference>
<gene>
    <name evidence="3" type="ordered locus">Weevi_1814</name>
</gene>
<feature type="transmembrane region" description="Helical" evidence="1">
    <location>
        <begin position="153"/>
        <end position="182"/>
    </location>
</feature>